<keyword evidence="2 4" id="KW-0863">Zinc-finger</keyword>
<dbReference type="InterPro" id="IPR000315">
    <property type="entry name" value="Znf_B-box"/>
</dbReference>
<dbReference type="PROSITE" id="PS00518">
    <property type="entry name" value="ZF_RING_1"/>
    <property type="match status" value="1"/>
</dbReference>
<protein>
    <submittedName>
        <fullName evidence="8">Uncharacterized protein</fullName>
    </submittedName>
</protein>
<accession>F6RKD4</accession>
<evidence type="ECO:0000256" key="3">
    <source>
        <dbReference type="ARBA" id="ARBA00022833"/>
    </source>
</evidence>
<reference evidence="8 9" key="1">
    <citation type="journal article" date="2007" name="Nature">
        <title>Genome of the marsupial Monodelphis domestica reveals innovation in non-coding sequences.</title>
        <authorList>
            <person name="Mikkelsen T.S."/>
            <person name="Wakefield M.J."/>
            <person name="Aken B."/>
            <person name="Amemiya C.T."/>
            <person name="Chang J.L."/>
            <person name="Duke S."/>
            <person name="Garber M."/>
            <person name="Gentles A.J."/>
            <person name="Goodstadt L."/>
            <person name="Heger A."/>
            <person name="Jurka J."/>
            <person name="Kamal M."/>
            <person name="Mauceli E."/>
            <person name="Searle S.M."/>
            <person name="Sharpe T."/>
            <person name="Baker M.L."/>
            <person name="Batzer M.A."/>
            <person name="Benos P.V."/>
            <person name="Belov K."/>
            <person name="Clamp M."/>
            <person name="Cook A."/>
            <person name="Cuff J."/>
            <person name="Das R."/>
            <person name="Davidow L."/>
            <person name="Deakin J.E."/>
            <person name="Fazzari M.J."/>
            <person name="Glass J.L."/>
            <person name="Grabherr M."/>
            <person name="Greally J.M."/>
            <person name="Gu W."/>
            <person name="Hore T.A."/>
            <person name="Huttley G.A."/>
            <person name="Kleber M."/>
            <person name="Jirtle R.L."/>
            <person name="Koina E."/>
            <person name="Lee J.T."/>
            <person name="Mahony S."/>
            <person name="Marra M.A."/>
            <person name="Miller R.D."/>
            <person name="Nicholls R.D."/>
            <person name="Oda M."/>
            <person name="Papenfuss A.T."/>
            <person name="Parra Z.E."/>
            <person name="Pollock D.D."/>
            <person name="Ray D.A."/>
            <person name="Schein J.E."/>
            <person name="Speed T.P."/>
            <person name="Thompson K."/>
            <person name="VandeBerg J.L."/>
            <person name="Wade C.M."/>
            <person name="Walker J.A."/>
            <person name="Waters P.D."/>
            <person name="Webber C."/>
            <person name="Weidman J.R."/>
            <person name="Xie X."/>
            <person name="Zody M.C."/>
            <person name="Baldwin J."/>
            <person name="Abdouelleil A."/>
            <person name="Abdulkadir J."/>
            <person name="Abebe A."/>
            <person name="Abera B."/>
            <person name="Abreu J."/>
            <person name="Acer S.C."/>
            <person name="Aftuck L."/>
            <person name="Alexander A."/>
            <person name="An P."/>
            <person name="Anderson E."/>
            <person name="Anderson S."/>
            <person name="Arachi H."/>
            <person name="Azer M."/>
            <person name="Bachantsang P."/>
            <person name="Barry A."/>
            <person name="Bayul T."/>
            <person name="Berlin A."/>
            <person name="Bessette D."/>
            <person name="Bloom T."/>
            <person name="Bloom T."/>
            <person name="Boguslavskiy L."/>
            <person name="Bonnet C."/>
            <person name="Boukhgalter B."/>
            <person name="Bourzgui I."/>
            <person name="Brown A."/>
            <person name="Cahill P."/>
            <person name="Channer S."/>
            <person name="Cheshatsang Y."/>
            <person name="Chuda L."/>
            <person name="Citroen M."/>
            <person name="Collymore A."/>
            <person name="Cooke P."/>
            <person name="Costello M."/>
            <person name="D'Aco K."/>
            <person name="Daza R."/>
            <person name="De Haan G."/>
            <person name="DeGray S."/>
            <person name="DeMaso C."/>
            <person name="Dhargay N."/>
            <person name="Dooley K."/>
            <person name="Dooley E."/>
            <person name="Doricent M."/>
            <person name="Dorje P."/>
            <person name="Dorjee K."/>
            <person name="Dupes A."/>
            <person name="Elong R."/>
            <person name="Falk J."/>
            <person name="Farina A."/>
            <person name="Faro S."/>
            <person name="Ferguson D."/>
            <person name="Fisher S."/>
            <person name="Foley C.D."/>
            <person name="Franke A."/>
            <person name="Friedrich D."/>
            <person name="Gadbois L."/>
            <person name="Gearin G."/>
            <person name="Gearin C.R."/>
            <person name="Giannoukos G."/>
            <person name="Goode T."/>
            <person name="Graham J."/>
            <person name="Grandbois E."/>
            <person name="Grewal S."/>
            <person name="Gyaltsen K."/>
            <person name="Hafez N."/>
            <person name="Hagos B."/>
            <person name="Hall J."/>
            <person name="Henson C."/>
            <person name="Hollinger A."/>
            <person name="Honan T."/>
            <person name="Huard M.D."/>
            <person name="Hughes L."/>
            <person name="Hurhula B."/>
            <person name="Husby M.E."/>
            <person name="Kamat A."/>
            <person name="Kanga B."/>
            <person name="Kashin S."/>
            <person name="Khazanovich D."/>
            <person name="Kisner P."/>
            <person name="Lance K."/>
            <person name="Lara M."/>
            <person name="Lee W."/>
            <person name="Lennon N."/>
            <person name="Letendre F."/>
            <person name="LeVine R."/>
            <person name="Lipovsky A."/>
            <person name="Liu X."/>
            <person name="Liu J."/>
            <person name="Liu S."/>
            <person name="Lokyitsang T."/>
            <person name="Lokyitsang Y."/>
            <person name="Lubonja R."/>
            <person name="Lui A."/>
            <person name="MacDonald P."/>
            <person name="Magnisalis V."/>
            <person name="Maru K."/>
            <person name="Matthews C."/>
            <person name="McCusker W."/>
            <person name="McDonough S."/>
            <person name="Mehta T."/>
            <person name="Meldrim J."/>
            <person name="Meneus L."/>
            <person name="Mihai O."/>
            <person name="Mihalev A."/>
            <person name="Mihova T."/>
            <person name="Mittelman R."/>
            <person name="Mlenga V."/>
            <person name="Montmayeur A."/>
            <person name="Mulrain L."/>
            <person name="Navidi A."/>
            <person name="Naylor J."/>
            <person name="Negash T."/>
            <person name="Nguyen T."/>
            <person name="Nguyen N."/>
            <person name="Nicol R."/>
            <person name="Norbu C."/>
            <person name="Norbu N."/>
            <person name="Novod N."/>
            <person name="O'Neill B."/>
            <person name="Osman S."/>
            <person name="Markiewicz E."/>
            <person name="Oyono O.L."/>
            <person name="Patti C."/>
            <person name="Phunkhang P."/>
            <person name="Pierre F."/>
            <person name="Priest M."/>
            <person name="Raghuraman S."/>
            <person name="Rege F."/>
            <person name="Reyes R."/>
            <person name="Rise C."/>
            <person name="Rogov P."/>
            <person name="Ross K."/>
            <person name="Ryan E."/>
            <person name="Settipalli S."/>
            <person name="Shea T."/>
            <person name="Sherpa N."/>
            <person name="Shi L."/>
            <person name="Shih D."/>
            <person name="Sparrow T."/>
            <person name="Spaulding J."/>
            <person name="Stalker J."/>
            <person name="Stange-Thomann N."/>
            <person name="Stavropoulos S."/>
            <person name="Stone C."/>
            <person name="Strader C."/>
            <person name="Tesfaye S."/>
            <person name="Thomson T."/>
            <person name="Thoulutsang Y."/>
            <person name="Thoulutsang D."/>
            <person name="Topham K."/>
            <person name="Topping I."/>
            <person name="Tsamla T."/>
            <person name="Vassiliev H."/>
            <person name="Vo A."/>
            <person name="Wangchuk T."/>
            <person name="Wangdi T."/>
            <person name="Weiand M."/>
            <person name="Wilkinson J."/>
            <person name="Wilson A."/>
            <person name="Yadav S."/>
            <person name="Young G."/>
            <person name="Yu Q."/>
            <person name="Zembek L."/>
            <person name="Zhong D."/>
            <person name="Zimmer A."/>
            <person name="Zwirko Z."/>
            <person name="Jaffe D.B."/>
            <person name="Alvarez P."/>
            <person name="Brockman W."/>
            <person name="Butler J."/>
            <person name="Chin C."/>
            <person name="Gnerre S."/>
            <person name="MacCallum I."/>
            <person name="Graves J.A."/>
            <person name="Ponting C.P."/>
            <person name="Breen M."/>
            <person name="Samollow P.B."/>
            <person name="Lander E.S."/>
            <person name="Lindblad-Toh K."/>
        </authorList>
    </citation>
    <scope>NUCLEOTIDE SEQUENCE [LARGE SCALE GENOMIC DNA]</scope>
</reference>
<dbReference type="Ensembl" id="ENSMODT00000014551.3">
    <property type="protein sequence ID" value="ENSMODP00000014287.3"/>
    <property type="gene ID" value="ENSMODG00000024094.3"/>
</dbReference>
<dbReference type="PROSITE" id="PS50119">
    <property type="entry name" value="ZF_BBOX"/>
    <property type="match status" value="1"/>
</dbReference>
<dbReference type="SUPFAM" id="SSF57850">
    <property type="entry name" value="RING/U-box"/>
    <property type="match status" value="1"/>
</dbReference>
<proteinExistence type="predicted"/>
<dbReference type="Pfam" id="PF15227">
    <property type="entry name" value="zf-C3HC4_4"/>
    <property type="match status" value="1"/>
</dbReference>
<sequence length="248" mass="29145">MQDFQKELICSICKEYLANPISIECGHSFCHSCLFCSWQAASLRFSCPECRAVSQLRDFQVNVRLGKLVAFAKNLRPPSLQNPEGQNKCEIHQKTYKLFCEDDQSLACLDCFESQKHKAPTLYCRDEAAESYRAKLQETAMNLRKKTKYVVKQILVGNVKMQLWEKMVKDQKINISSEFRKLHQFLDEEKTEYLSIVERHKMDGVKGLKKRITELSQHSQELRKMITDLEEKYRKPQVDLLQVRLWEI</sequence>
<dbReference type="GO" id="GO:0008270">
    <property type="term" value="F:zinc ion binding"/>
    <property type="evidence" value="ECO:0007669"/>
    <property type="project" value="UniProtKB-KW"/>
</dbReference>
<dbReference type="SUPFAM" id="SSF57845">
    <property type="entry name" value="B-box zinc-binding domain"/>
    <property type="match status" value="1"/>
</dbReference>
<keyword evidence="5" id="KW-0175">Coiled coil</keyword>
<feature type="coiled-coil region" evidence="5">
    <location>
        <begin position="205"/>
        <end position="232"/>
    </location>
</feature>
<dbReference type="PANTHER" id="PTHR24103">
    <property type="entry name" value="E3 UBIQUITIN-PROTEIN LIGASE TRIM"/>
    <property type="match status" value="1"/>
</dbReference>
<feature type="domain" description="B box-type" evidence="7">
    <location>
        <begin position="84"/>
        <end position="118"/>
    </location>
</feature>
<keyword evidence="1" id="KW-0479">Metal-binding</keyword>
<dbReference type="Proteomes" id="UP000002280">
    <property type="component" value="Chromosome 4"/>
</dbReference>
<reference evidence="8" key="2">
    <citation type="submission" date="2025-08" db="UniProtKB">
        <authorList>
            <consortium name="Ensembl"/>
        </authorList>
    </citation>
    <scope>IDENTIFICATION</scope>
</reference>
<evidence type="ECO:0000256" key="4">
    <source>
        <dbReference type="PROSITE-ProRule" id="PRU00024"/>
    </source>
</evidence>
<dbReference type="PROSITE" id="PS50089">
    <property type="entry name" value="ZF_RING_2"/>
    <property type="match status" value="1"/>
</dbReference>
<dbReference type="GO" id="GO:0045087">
    <property type="term" value="P:innate immune response"/>
    <property type="evidence" value="ECO:0000318"/>
    <property type="project" value="GO_Central"/>
</dbReference>
<dbReference type="eggNOG" id="KOG2177">
    <property type="taxonomic scope" value="Eukaryota"/>
</dbReference>
<dbReference type="Pfam" id="PF00643">
    <property type="entry name" value="zf-B_box"/>
    <property type="match status" value="1"/>
</dbReference>
<reference evidence="8" key="3">
    <citation type="submission" date="2025-09" db="UniProtKB">
        <authorList>
            <consortium name="Ensembl"/>
        </authorList>
    </citation>
    <scope>IDENTIFICATION</scope>
</reference>
<dbReference type="InterPro" id="IPR013083">
    <property type="entry name" value="Znf_RING/FYVE/PHD"/>
</dbReference>
<dbReference type="GeneTree" id="ENSGT00940000154126"/>
<evidence type="ECO:0000313" key="9">
    <source>
        <dbReference type="Proteomes" id="UP000002280"/>
    </source>
</evidence>
<dbReference type="Bgee" id="ENSMODG00000024094">
    <property type="expression patterns" value="Expressed in skeleton of lower jaw and 2 other cell types or tissues"/>
</dbReference>
<dbReference type="SMART" id="SM00336">
    <property type="entry name" value="BBOX"/>
    <property type="match status" value="1"/>
</dbReference>
<dbReference type="InterPro" id="IPR001841">
    <property type="entry name" value="Znf_RING"/>
</dbReference>
<feature type="domain" description="RING-type" evidence="6">
    <location>
        <begin position="10"/>
        <end position="51"/>
    </location>
</feature>
<dbReference type="InterPro" id="IPR050143">
    <property type="entry name" value="TRIM/RBCC"/>
</dbReference>
<evidence type="ECO:0000256" key="2">
    <source>
        <dbReference type="ARBA" id="ARBA00022771"/>
    </source>
</evidence>
<dbReference type="HOGENOM" id="CLU_013137_0_3_1"/>
<name>F6RKD4_MONDO</name>
<dbReference type="Gene3D" id="3.30.160.60">
    <property type="entry name" value="Classic Zinc Finger"/>
    <property type="match status" value="1"/>
</dbReference>
<dbReference type="InterPro" id="IPR017907">
    <property type="entry name" value="Znf_RING_CS"/>
</dbReference>
<keyword evidence="9" id="KW-1185">Reference proteome</keyword>
<dbReference type="GO" id="GO:0005737">
    <property type="term" value="C:cytoplasm"/>
    <property type="evidence" value="ECO:0000318"/>
    <property type="project" value="GO_Central"/>
</dbReference>
<evidence type="ECO:0000313" key="8">
    <source>
        <dbReference type="Ensembl" id="ENSMODP00000014287.3"/>
    </source>
</evidence>
<evidence type="ECO:0000256" key="1">
    <source>
        <dbReference type="ARBA" id="ARBA00022723"/>
    </source>
</evidence>
<evidence type="ECO:0000259" key="7">
    <source>
        <dbReference type="PROSITE" id="PS50119"/>
    </source>
</evidence>
<organism evidence="8 9">
    <name type="scientific">Monodelphis domestica</name>
    <name type="common">Gray short-tailed opossum</name>
    <dbReference type="NCBI Taxonomy" id="13616"/>
    <lineage>
        <taxon>Eukaryota</taxon>
        <taxon>Metazoa</taxon>
        <taxon>Chordata</taxon>
        <taxon>Craniata</taxon>
        <taxon>Vertebrata</taxon>
        <taxon>Euteleostomi</taxon>
        <taxon>Mammalia</taxon>
        <taxon>Metatheria</taxon>
        <taxon>Didelphimorphia</taxon>
        <taxon>Didelphidae</taxon>
        <taxon>Monodelphis</taxon>
    </lineage>
</organism>
<evidence type="ECO:0000256" key="5">
    <source>
        <dbReference type="SAM" id="Coils"/>
    </source>
</evidence>
<keyword evidence="3" id="KW-0862">Zinc</keyword>
<dbReference type="InParanoid" id="F6RKD4"/>
<dbReference type="OMA" id="RESEEVC"/>
<evidence type="ECO:0000259" key="6">
    <source>
        <dbReference type="PROSITE" id="PS50089"/>
    </source>
</evidence>
<dbReference type="Gene3D" id="3.30.40.10">
    <property type="entry name" value="Zinc/RING finger domain, C3HC4 (zinc finger)"/>
    <property type="match status" value="1"/>
</dbReference>
<dbReference type="SMART" id="SM00184">
    <property type="entry name" value="RING"/>
    <property type="match status" value="1"/>
</dbReference>
<dbReference type="AlphaFoldDB" id="F6RKD4"/>
<dbReference type="GO" id="GO:0061630">
    <property type="term" value="F:ubiquitin protein ligase activity"/>
    <property type="evidence" value="ECO:0000318"/>
    <property type="project" value="GO_Central"/>
</dbReference>